<evidence type="ECO:0000256" key="2">
    <source>
        <dbReference type="ARBA" id="ARBA00022777"/>
    </source>
</evidence>
<dbReference type="Gene3D" id="3.40.367.20">
    <property type="match status" value="1"/>
</dbReference>
<dbReference type="Proteomes" id="UP000467322">
    <property type="component" value="Unassembled WGS sequence"/>
</dbReference>
<dbReference type="CDD" id="cd24008">
    <property type="entry name" value="ASKHA_NBD_GLK"/>
    <property type="match status" value="1"/>
</dbReference>
<evidence type="ECO:0000313" key="4">
    <source>
        <dbReference type="EMBL" id="MZR13229.1"/>
    </source>
</evidence>
<gene>
    <name evidence="4" type="ORF">GQE99_09385</name>
</gene>
<dbReference type="GO" id="GO:0004340">
    <property type="term" value="F:glucokinase activity"/>
    <property type="evidence" value="ECO:0007669"/>
    <property type="project" value="InterPro"/>
</dbReference>
<sequence>MTQTALTLVADIGGTNTRVALAEGTTLIPDTIERFRNAEYPGLETVLTRYLEGQGHPGCAGACVALAGPVRDGVGDMTNLDWTIDAATVARATGTDVVDVINDLQAQGHALDHIEEGCLTRIVPGPAPKGHASKLVIGIGTGFNCAPVHDTPAGRLVVPSEAGHANLPIRSVEELELCRDFETAHGFPAVEDVLSGRGLAHVATWMSARAGETREYSAAQVMEAVEAGNETARAALAFFVRIMGTVTGNLSLIHLPFGGVFLVGGVARAVSPWLIEMGFDDAMRDKGRFAGFMKNFSVTLVDDDYAALTGCARHMAQKLGARISVSG</sequence>
<dbReference type="Gene3D" id="3.30.420.40">
    <property type="match status" value="1"/>
</dbReference>
<keyword evidence="2 4" id="KW-0418">Kinase</keyword>
<dbReference type="GO" id="GO:0006096">
    <property type="term" value="P:glycolytic process"/>
    <property type="evidence" value="ECO:0007669"/>
    <property type="project" value="InterPro"/>
</dbReference>
<dbReference type="InterPro" id="IPR003836">
    <property type="entry name" value="Glucokinase"/>
</dbReference>
<name>A0A845M2I1_9RHOB</name>
<dbReference type="InterPro" id="IPR050201">
    <property type="entry name" value="Bacterial_glucokinase"/>
</dbReference>
<dbReference type="RefSeq" id="WP_161351330.1">
    <property type="nucleotide sequence ID" value="NZ_WTUX01000011.1"/>
</dbReference>
<keyword evidence="5" id="KW-1185">Reference proteome</keyword>
<dbReference type="GO" id="GO:0005536">
    <property type="term" value="F:D-glucose binding"/>
    <property type="evidence" value="ECO:0007669"/>
    <property type="project" value="InterPro"/>
</dbReference>
<proteinExistence type="inferred from homology"/>
<protein>
    <submittedName>
        <fullName evidence="4">Glucokinase</fullName>
    </submittedName>
</protein>
<reference evidence="4 5" key="1">
    <citation type="submission" date="2019-12" db="EMBL/GenBank/DDBJ databases">
        <title>Maritimibacter sp. nov. sp. isolated from sea sand.</title>
        <authorList>
            <person name="Kim J."/>
            <person name="Jeong S.E."/>
            <person name="Jung H.S."/>
            <person name="Jeon C.O."/>
        </authorList>
    </citation>
    <scope>NUCLEOTIDE SEQUENCE [LARGE SCALE GENOMIC DNA]</scope>
    <source>
        <strain evidence="4 5">DP07</strain>
    </source>
</reference>
<dbReference type="PANTHER" id="PTHR47690:SF1">
    <property type="entry name" value="GLUCOKINASE"/>
    <property type="match status" value="1"/>
</dbReference>
<dbReference type="EMBL" id="WTUX01000011">
    <property type="protein sequence ID" value="MZR13229.1"/>
    <property type="molecule type" value="Genomic_DNA"/>
</dbReference>
<keyword evidence="1" id="KW-0808">Transferase</keyword>
<dbReference type="AlphaFoldDB" id="A0A845M2I1"/>
<organism evidence="4 5">
    <name type="scientific">Maritimibacter harenae</name>
    <dbReference type="NCBI Taxonomy" id="2606218"/>
    <lineage>
        <taxon>Bacteria</taxon>
        <taxon>Pseudomonadati</taxon>
        <taxon>Pseudomonadota</taxon>
        <taxon>Alphaproteobacteria</taxon>
        <taxon>Rhodobacterales</taxon>
        <taxon>Roseobacteraceae</taxon>
        <taxon>Maritimibacter</taxon>
    </lineage>
</organism>
<comment type="caution">
    <text evidence="4">The sequence shown here is derived from an EMBL/GenBank/DDBJ whole genome shotgun (WGS) entry which is preliminary data.</text>
</comment>
<dbReference type="PANTHER" id="PTHR47690">
    <property type="entry name" value="GLUCOKINASE"/>
    <property type="match status" value="1"/>
</dbReference>
<evidence type="ECO:0000256" key="1">
    <source>
        <dbReference type="ARBA" id="ARBA00022679"/>
    </source>
</evidence>
<dbReference type="GO" id="GO:0005524">
    <property type="term" value="F:ATP binding"/>
    <property type="evidence" value="ECO:0007669"/>
    <property type="project" value="InterPro"/>
</dbReference>
<comment type="similarity">
    <text evidence="3">Belongs to the bacterial glucokinase family.</text>
</comment>
<accession>A0A845M2I1</accession>
<evidence type="ECO:0000256" key="3">
    <source>
        <dbReference type="RuleBase" id="RU004046"/>
    </source>
</evidence>
<dbReference type="InterPro" id="IPR043129">
    <property type="entry name" value="ATPase_NBD"/>
</dbReference>
<dbReference type="SUPFAM" id="SSF53067">
    <property type="entry name" value="Actin-like ATPase domain"/>
    <property type="match status" value="1"/>
</dbReference>
<dbReference type="GO" id="GO:0005829">
    <property type="term" value="C:cytosol"/>
    <property type="evidence" value="ECO:0007669"/>
    <property type="project" value="TreeGrafter"/>
</dbReference>
<evidence type="ECO:0000313" key="5">
    <source>
        <dbReference type="Proteomes" id="UP000467322"/>
    </source>
</evidence>
<dbReference type="Pfam" id="PF02685">
    <property type="entry name" value="Glucokinase"/>
    <property type="match status" value="1"/>
</dbReference>